<dbReference type="EMBL" id="OZ034816">
    <property type="protein sequence ID" value="CAL1377215.1"/>
    <property type="molecule type" value="Genomic_DNA"/>
</dbReference>
<reference evidence="1 2" key="1">
    <citation type="submission" date="2024-04" db="EMBL/GenBank/DDBJ databases">
        <authorList>
            <person name="Fracassetti M."/>
        </authorList>
    </citation>
    <scope>NUCLEOTIDE SEQUENCE [LARGE SCALE GENOMIC DNA]</scope>
</reference>
<name>A0AAV2DV08_9ROSI</name>
<evidence type="ECO:0000313" key="1">
    <source>
        <dbReference type="EMBL" id="CAL1377215.1"/>
    </source>
</evidence>
<evidence type="ECO:0000313" key="2">
    <source>
        <dbReference type="Proteomes" id="UP001497516"/>
    </source>
</evidence>
<keyword evidence="2" id="KW-1185">Reference proteome</keyword>
<protein>
    <submittedName>
        <fullName evidence="1">Uncharacterized protein</fullName>
    </submittedName>
</protein>
<organism evidence="1 2">
    <name type="scientific">Linum trigynum</name>
    <dbReference type="NCBI Taxonomy" id="586398"/>
    <lineage>
        <taxon>Eukaryota</taxon>
        <taxon>Viridiplantae</taxon>
        <taxon>Streptophyta</taxon>
        <taxon>Embryophyta</taxon>
        <taxon>Tracheophyta</taxon>
        <taxon>Spermatophyta</taxon>
        <taxon>Magnoliopsida</taxon>
        <taxon>eudicotyledons</taxon>
        <taxon>Gunneridae</taxon>
        <taxon>Pentapetalae</taxon>
        <taxon>rosids</taxon>
        <taxon>fabids</taxon>
        <taxon>Malpighiales</taxon>
        <taxon>Linaceae</taxon>
        <taxon>Linum</taxon>
    </lineage>
</organism>
<proteinExistence type="predicted"/>
<accession>A0AAV2DV08</accession>
<sequence>MPTAATAAAFLLPAKRLRSSESGLLLPWRITVMAEGKVMATTITKKSGTKIVRNPPESKLTDLGVRSWPNWNGGLGVAA</sequence>
<dbReference type="Proteomes" id="UP001497516">
    <property type="component" value="Chromosome 3"/>
</dbReference>
<gene>
    <name evidence="1" type="ORF">LTRI10_LOCUS18882</name>
</gene>
<dbReference type="AlphaFoldDB" id="A0AAV2DV08"/>